<proteinExistence type="predicted"/>
<evidence type="ECO:0000313" key="3">
    <source>
        <dbReference type="Proteomes" id="UP001055286"/>
    </source>
</evidence>
<evidence type="ECO:0000313" key="2">
    <source>
        <dbReference type="EMBL" id="GJD66759.1"/>
    </source>
</evidence>
<dbReference type="InterPro" id="IPR022243">
    <property type="entry name" value="DUF3768"/>
</dbReference>
<dbReference type="EMBL" id="BPQJ01000078">
    <property type="protein sequence ID" value="GJD66759.1"/>
    <property type="molecule type" value="Genomic_DNA"/>
</dbReference>
<protein>
    <recommendedName>
        <fullName evidence="4">DUF3768 domain-containing protein</fullName>
    </recommendedName>
</protein>
<sequence>MAKSYDADAPTEPGAGTPPRFTPIKVLLPKGSGWSDRHLPTLRAMQAVIGQDGPSLQHALTEAEAVRPTLMAELVKALEGSAAHFTHLAALMRLAGDRVGMIAEKGHAGSMTAIEIEQNMNKESDLHEIESPSAAAHRGTIQQLNDALRVRGQGGQIVVTPGVRALDPERVAALIAAVEAFDAFTPENDPHGEHDFGAVEVAGARYYWKIDYYGRSSPGHSLDPADAAATLRVLTIMRADEY</sequence>
<feature type="region of interest" description="Disordered" evidence="1">
    <location>
        <begin position="1"/>
        <end position="23"/>
    </location>
</feature>
<organism evidence="2 3">
    <name type="scientific">Methylobacterium frigidaeris</name>
    <dbReference type="NCBI Taxonomy" id="2038277"/>
    <lineage>
        <taxon>Bacteria</taxon>
        <taxon>Pseudomonadati</taxon>
        <taxon>Pseudomonadota</taxon>
        <taxon>Alphaproteobacteria</taxon>
        <taxon>Hyphomicrobiales</taxon>
        <taxon>Methylobacteriaceae</taxon>
        <taxon>Methylobacterium</taxon>
    </lineage>
</organism>
<gene>
    <name evidence="2" type="ORF">MPEAHAMD_6957</name>
</gene>
<evidence type="ECO:0000256" key="1">
    <source>
        <dbReference type="SAM" id="MobiDB-lite"/>
    </source>
</evidence>
<dbReference type="RefSeq" id="WP_238193673.1">
    <property type="nucleotide sequence ID" value="NZ_BPQJ01000078.1"/>
</dbReference>
<reference evidence="2" key="2">
    <citation type="submission" date="2021-08" db="EMBL/GenBank/DDBJ databases">
        <authorList>
            <person name="Tani A."/>
            <person name="Ola A."/>
            <person name="Ogura Y."/>
            <person name="Katsura K."/>
            <person name="Hayashi T."/>
        </authorList>
    </citation>
    <scope>NUCLEOTIDE SEQUENCE</scope>
    <source>
        <strain evidence="2">JCM 32048</strain>
    </source>
</reference>
<name>A0AA37M8W9_9HYPH</name>
<evidence type="ECO:0008006" key="4">
    <source>
        <dbReference type="Google" id="ProtNLM"/>
    </source>
</evidence>
<dbReference type="Pfam" id="PF12599">
    <property type="entry name" value="DUF3768"/>
    <property type="match status" value="1"/>
</dbReference>
<dbReference type="Proteomes" id="UP001055286">
    <property type="component" value="Unassembled WGS sequence"/>
</dbReference>
<reference evidence="2" key="1">
    <citation type="journal article" date="2016" name="Front. Microbiol.">
        <title>Genome Sequence of the Piezophilic, Mesophilic Sulfate-Reducing Bacterium Desulfovibrio indicus J2T.</title>
        <authorList>
            <person name="Cao J."/>
            <person name="Maignien L."/>
            <person name="Shao Z."/>
            <person name="Alain K."/>
            <person name="Jebbar M."/>
        </authorList>
    </citation>
    <scope>NUCLEOTIDE SEQUENCE</scope>
    <source>
        <strain evidence="2">JCM 32048</strain>
    </source>
</reference>
<comment type="caution">
    <text evidence="2">The sequence shown here is derived from an EMBL/GenBank/DDBJ whole genome shotgun (WGS) entry which is preliminary data.</text>
</comment>
<dbReference type="AlphaFoldDB" id="A0AA37M8W9"/>
<keyword evidence="3" id="KW-1185">Reference proteome</keyword>
<accession>A0AA37M8W9</accession>